<organism evidence="1 2">
    <name type="scientific">Diploscapter pachys</name>
    <dbReference type="NCBI Taxonomy" id="2018661"/>
    <lineage>
        <taxon>Eukaryota</taxon>
        <taxon>Metazoa</taxon>
        <taxon>Ecdysozoa</taxon>
        <taxon>Nematoda</taxon>
        <taxon>Chromadorea</taxon>
        <taxon>Rhabditida</taxon>
        <taxon>Rhabditina</taxon>
        <taxon>Rhabditomorpha</taxon>
        <taxon>Rhabditoidea</taxon>
        <taxon>Rhabditidae</taxon>
        <taxon>Diploscapter</taxon>
    </lineage>
</organism>
<dbReference type="AlphaFoldDB" id="A0A2A2KGW5"/>
<keyword evidence="2" id="KW-1185">Reference proteome</keyword>
<comment type="caution">
    <text evidence="1">The sequence shown here is derived from an EMBL/GenBank/DDBJ whole genome shotgun (WGS) entry which is preliminary data.</text>
</comment>
<protein>
    <submittedName>
        <fullName evidence="1">Uncharacterized protein</fullName>
    </submittedName>
</protein>
<name>A0A2A2KGW5_9BILA</name>
<evidence type="ECO:0000313" key="1">
    <source>
        <dbReference type="EMBL" id="PAV73175.1"/>
    </source>
</evidence>
<dbReference type="Proteomes" id="UP000218231">
    <property type="component" value="Unassembled WGS sequence"/>
</dbReference>
<gene>
    <name evidence="1" type="ORF">WR25_14290</name>
</gene>
<sequence>MITTPTPELLSSSFTLSEIDSPFLESVRAEIDSLGGVCLDRPKNYYQQLAENLHEAREDVRECVKTLQAGLKLDTIG</sequence>
<reference evidence="1 2" key="1">
    <citation type="journal article" date="2017" name="Curr. Biol.">
        <title>Genome architecture and evolution of a unichromosomal asexual nematode.</title>
        <authorList>
            <person name="Fradin H."/>
            <person name="Zegar C."/>
            <person name="Gutwein M."/>
            <person name="Lucas J."/>
            <person name="Kovtun M."/>
            <person name="Corcoran D."/>
            <person name="Baugh L.R."/>
            <person name="Kiontke K."/>
            <person name="Gunsalus K."/>
            <person name="Fitch D.H."/>
            <person name="Piano F."/>
        </authorList>
    </citation>
    <scope>NUCLEOTIDE SEQUENCE [LARGE SCALE GENOMIC DNA]</scope>
    <source>
        <strain evidence="1">PF1309</strain>
    </source>
</reference>
<accession>A0A2A2KGW5</accession>
<evidence type="ECO:0000313" key="2">
    <source>
        <dbReference type="Proteomes" id="UP000218231"/>
    </source>
</evidence>
<proteinExistence type="predicted"/>
<dbReference type="EMBL" id="LIAE01008638">
    <property type="protein sequence ID" value="PAV73175.1"/>
    <property type="molecule type" value="Genomic_DNA"/>
</dbReference>